<evidence type="ECO:0000256" key="1">
    <source>
        <dbReference type="SAM" id="MobiDB-lite"/>
    </source>
</evidence>
<dbReference type="EMBL" id="CP019401">
    <property type="protein sequence ID" value="AQU80327.1"/>
    <property type="molecule type" value="Genomic_DNA"/>
</dbReference>
<reference evidence="2 3" key="1">
    <citation type="submission" date="2017-01" db="EMBL/GenBank/DDBJ databases">
        <title>Planococcus faecalis genome complete sequence.</title>
        <authorList>
            <person name="Lee P.C."/>
        </authorList>
    </citation>
    <scope>NUCLEOTIDE SEQUENCE [LARGE SCALE GENOMIC DNA]</scope>
    <source>
        <strain evidence="2 3">AJ003</strain>
    </source>
</reference>
<organism evidence="2 3">
    <name type="scientific">Planococcus faecalis</name>
    <dbReference type="NCBI Taxonomy" id="1598147"/>
    <lineage>
        <taxon>Bacteria</taxon>
        <taxon>Bacillati</taxon>
        <taxon>Bacillota</taxon>
        <taxon>Bacilli</taxon>
        <taxon>Bacillales</taxon>
        <taxon>Caryophanaceae</taxon>
        <taxon>Planococcus</taxon>
    </lineage>
</organism>
<dbReference type="Proteomes" id="UP000189661">
    <property type="component" value="Chromosome"/>
</dbReference>
<feature type="region of interest" description="Disordered" evidence="1">
    <location>
        <begin position="71"/>
        <end position="90"/>
    </location>
</feature>
<evidence type="ECO:0000313" key="2">
    <source>
        <dbReference type="EMBL" id="AQU80327.1"/>
    </source>
</evidence>
<accession>A0ABN4XQM5</accession>
<evidence type="ECO:0000313" key="3">
    <source>
        <dbReference type="Proteomes" id="UP000189661"/>
    </source>
</evidence>
<gene>
    <name evidence="2" type="ORF">AJGP001_14035</name>
</gene>
<protein>
    <submittedName>
        <fullName evidence="2">Uncharacterized protein</fullName>
    </submittedName>
</protein>
<proteinExistence type="predicted"/>
<keyword evidence="3" id="KW-1185">Reference proteome</keyword>
<sequence length="112" mass="13594">MSNDMCSIFFARNERNTHGTREIRTEREKYARNERNTHGTREIRTEREKYVRNERNTHGAREIRTAREKYARNERKTQVSTKNAHNKNPAYLIEKHKLKNFLFQKDRQSISV</sequence>
<name>A0ABN4XQM5_9BACL</name>